<evidence type="ECO:0000313" key="2">
    <source>
        <dbReference type="Proteomes" id="UP001364695"/>
    </source>
</evidence>
<accession>A0ACC6P1C6</accession>
<keyword evidence="1" id="KW-0378">Hydrolase</keyword>
<dbReference type="EMBL" id="JAWDIE010000007">
    <property type="protein sequence ID" value="MEJ7138046.1"/>
    <property type="molecule type" value="Genomic_DNA"/>
</dbReference>
<keyword evidence="1" id="KW-0269">Exonuclease</keyword>
<evidence type="ECO:0000313" key="1">
    <source>
        <dbReference type="EMBL" id="MEJ7138046.1"/>
    </source>
</evidence>
<dbReference type="Proteomes" id="UP001364695">
    <property type="component" value="Unassembled WGS sequence"/>
</dbReference>
<keyword evidence="2" id="KW-1185">Reference proteome</keyword>
<sequence length="223" mass="24657">MLNSHILRTVSVCLHALHWGPPCCGAAQQQVKQACKLSYTSRMSPDFIAVDVETANPRMGSICQIGLVAFKDGAVVDQFEQLINPGDHFDPWNVKVHGIRAHDVAHAPTWSECWPVLALWLEGPVCVISHTLFDRRAIAAACDDSALVWTPAPWMDSTRVVRQTWKQFAQRGYGLGNIAAFLGLEFDHHNARADAEMAGRIVCIAQQQRGQTWATLARQFASA</sequence>
<name>A0ACC6P1C6_9BURK</name>
<reference evidence="1" key="1">
    <citation type="submission" date="2023-10" db="EMBL/GenBank/DDBJ databases">
        <title>Amphibacter perezi, gen. nov., sp. nov. a novel taxa of the family Comamonadaceae, class Betaproteobacteria isolated from the skin microbiota of Pelophylax perezi from different populations.</title>
        <authorList>
            <person name="Costa S."/>
            <person name="Proenca D.N."/>
            <person name="Lopes I."/>
            <person name="Morais P.V."/>
        </authorList>
    </citation>
    <scope>NUCLEOTIDE SEQUENCE</scope>
    <source>
        <strain evidence="1">SL12-8</strain>
    </source>
</reference>
<organism evidence="1 2">
    <name type="scientific">Amphibiibacter pelophylacis</name>
    <dbReference type="NCBI Taxonomy" id="1799477"/>
    <lineage>
        <taxon>Bacteria</taxon>
        <taxon>Pseudomonadati</taxon>
        <taxon>Pseudomonadota</taxon>
        <taxon>Betaproteobacteria</taxon>
        <taxon>Burkholderiales</taxon>
        <taxon>Sphaerotilaceae</taxon>
        <taxon>Amphibiibacter</taxon>
    </lineage>
</organism>
<keyword evidence="1" id="KW-0540">Nuclease</keyword>
<gene>
    <name evidence="1" type="ORF">RV045_06330</name>
</gene>
<comment type="caution">
    <text evidence="1">The sequence shown here is derived from an EMBL/GenBank/DDBJ whole genome shotgun (WGS) entry which is preliminary data.</text>
</comment>
<protein>
    <submittedName>
        <fullName evidence="1">Exonuclease domain-containing protein</fullName>
    </submittedName>
</protein>
<proteinExistence type="predicted"/>